<protein>
    <submittedName>
        <fullName evidence="1">Uncharacterized protein</fullName>
    </submittedName>
</protein>
<gene>
    <name evidence="1" type="ORF">NQ315_009061</name>
</gene>
<name>A0AAV8V5M4_9CUCU</name>
<proteinExistence type="predicted"/>
<comment type="caution">
    <text evidence="1">The sequence shown here is derived from an EMBL/GenBank/DDBJ whole genome shotgun (WGS) entry which is preliminary data.</text>
</comment>
<accession>A0AAV8V5M4</accession>
<sequence>MALTMENINKINSIINADFESVPQRPLSTLEVEKPIMWFQYSAPHFPEAIDMHSAIDRLGHELSCIAFDRLHAMNYDMNYCCSQDDVERLDMEYKMYKDGAARCMT</sequence>
<evidence type="ECO:0000313" key="2">
    <source>
        <dbReference type="Proteomes" id="UP001159042"/>
    </source>
</evidence>
<dbReference type="Proteomes" id="UP001159042">
    <property type="component" value="Unassembled WGS sequence"/>
</dbReference>
<organism evidence="1 2">
    <name type="scientific">Exocentrus adspersus</name>
    <dbReference type="NCBI Taxonomy" id="1586481"/>
    <lineage>
        <taxon>Eukaryota</taxon>
        <taxon>Metazoa</taxon>
        <taxon>Ecdysozoa</taxon>
        <taxon>Arthropoda</taxon>
        <taxon>Hexapoda</taxon>
        <taxon>Insecta</taxon>
        <taxon>Pterygota</taxon>
        <taxon>Neoptera</taxon>
        <taxon>Endopterygota</taxon>
        <taxon>Coleoptera</taxon>
        <taxon>Polyphaga</taxon>
        <taxon>Cucujiformia</taxon>
        <taxon>Chrysomeloidea</taxon>
        <taxon>Cerambycidae</taxon>
        <taxon>Lamiinae</taxon>
        <taxon>Acanthocinini</taxon>
        <taxon>Exocentrus</taxon>
    </lineage>
</organism>
<keyword evidence="2" id="KW-1185">Reference proteome</keyword>
<evidence type="ECO:0000313" key="1">
    <source>
        <dbReference type="EMBL" id="KAJ8909251.1"/>
    </source>
</evidence>
<dbReference type="EMBL" id="JANEYG010000774">
    <property type="protein sequence ID" value="KAJ8909251.1"/>
    <property type="molecule type" value="Genomic_DNA"/>
</dbReference>
<reference evidence="1 2" key="1">
    <citation type="journal article" date="2023" name="Insect Mol. Biol.">
        <title>Genome sequencing provides insights into the evolution of gene families encoding plant cell wall-degrading enzymes in longhorned beetles.</title>
        <authorList>
            <person name="Shin N.R."/>
            <person name="Okamura Y."/>
            <person name="Kirsch R."/>
            <person name="Pauchet Y."/>
        </authorList>
    </citation>
    <scope>NUCLEOTIDE SEQUENCE [LARGE SCALE GENOMIC DNA]</scope>
    <source>
        <strain evidence="1">EAD_L_NR</strain>
    </source>
</reference>
<dbReference type="AlphaFoldDB" id="A0AAV8V5M4"/>